<evidence type="ECO:0000313" key="1">
    <source>
        <dbReference type="EMBL" id="MFD2757105.1"/>
    </source>
</evidence>
<accession>A0ABW5UXK1</accession>
<evidence type="ECO:0000313" key="2">
    <source>
        <dbReference type="Proteomes" id="UP001597492"/>
    </source>
</evidence>
<dbReference type="RefSeq" id="WP_019618438.1">
    <property type="nucleotide sequence ID" value="NZ_JBHUNE010000001.1"/>
</dbReference>
<keyword evidence="2" id="KW-1185">Reference proteome</keyword>
<protein>
    <recommendedName>
        <fullName evidence="3">Phage tail protein</fullName>
    </recommendedName>
</protein>
<sequence>MSIKKGYNANLAPLADGNFTLMLVPAEEVTDLTAPTATLLNGASSYDATYDLTPDGWAHTPQNEEITTDRLTLPQSIIREGKQTDTLEITYAYKLDKGEGDTETDEFLTVGARYVAFARYGVEHDEDFAADQDVDVFPVKCGRKRKNAPTAGAELTKTVALTPTSKVLDDVKVVAGA</sequence>
<dbReference type="InterPro" id="IPR058009">
    <property type="entry name" value="TTP_Phage_16"/>
</dbReference>
<gene>
    <name evidence="1" type="ORF">ACFSW7_01785</name>
</gene>
<dbReference type="EMBL" id="JBHUNE010000001">
    <property type="protein sequence ID" value="MFD2757105.1"/>
    <property type="molecule type" value="Genomic_DNA"/>
</dbReference>
<evidence type="ECO:0008006" key="3">
    <source>
        <dbReference type="Google" id="ProtNLM"/>
    </source>
</evidence>
<dbReference type="Proteomes" id="UP001597492">
    <property type="component" value="Unassembled WGS sequence"/>
</dbReference>
<reference evidence="2" key="1">
    <citation type="journal article" date="2019" name="Int. J. Syst. Evol. Microbiol.">
        <title>The Global Catalogue of Microorganisms (GCM) 10K type strain sequencing project: providing services to taxonomists for standard genome sequencing and annotation.</title>
        <authorList>
            <consortium name="The Broad Institute Genomics Platform"/>
            <consortium name="The Broad Institute Genome Sequencing Center for Infectious Disease"/>
            <person name="Wu L."/>
            <person name="Ma J."/>
        </authorList>
    </citation>
    <scope>NUCLEOTIDE SEQUENCE [LARGE SCALE GENOMIC DNA]</scope>
    <source>
        <strain evidence="2">TISTR 1514</strain>
    </source>
</reference>
<comment type="caution">
    <text evidence="1">The sequence shown here is derived from an EMBL/GenBank/DDBJ whole genome shotgun (WGS) entry which is preliminary data.</text>
</comment>
<name>A0ABW5UXK1_9MICO</name>
<proteinExistence type="predicted"/>
<organism evidence="1 2">
    <name type="scientific">Gulosibacter faecalis</name>
    <dbReference type="NCBI Taxonomy" id="272240"/>
    <lineage>
        <taxon>Bacteria</taxon>
        <taxon>Bacillati</taxon>
        <taxon>Actinomycetota</taxon>
        <taxon>Actinomycetes</taxon>
        <taxon>Micrococcales</taxon>
        <taxon>Microbacteriaceae</taxon>
        <taxon>Gulosibacter</taxon>
    </lineage>
</organism>
<dbReference type="Pfam" id="PF25595">
    <property type="entry name" value="Phage_TTP_16"/>
    <property type="match status" value="1"/>
</dbReference>